<comment type="function">
    <text evidence="7">Involved in nucleolar processing of pre-18S ribosomal RNA.</text>
</comment>
<feature type="region of interest" description="Disordered" evidence="8">
    <location>
        <begin position="338"/>
        <end position="368"/>
    </location>
</feature>
<feature type="compositionally biased region" description="Acidic residues" evidence="8">
    <location>
        <begin position="230"/>
        <end position="239"/>
    </location>
</feature>
<feature type="compositionally biased region" description="Acidic residues" evidence="8">
    <location>
        <begin position="140"/>
        <end position="150"/>
    </location>
</feature>
<dbReference type="PANTHER" id="PTHR17039:SF0">
    <property type="entry name" value="U3 SMALL NUCLEOLAR RIBONUCLEOPROTEIN PROTEIN MPP10"/>
    <property type="match status" value="1"/>
</dbReference>
<keyword evidence="10" id="KW-1185">Reference proteome</keyword>
<accession>A0A2T7NFC9</accession>
<evidence type="ECO:0000256" key="8">
    <source>
        <dbReference type="SAM" id="MobiDB-lite"/>
    </source>
</evidence>
<keyword evidence="4 7" id="KW-0539">Nucleus</keyword>
<proteinExistence type="inferred from homology"/>
<comment type="similarity">
    <text evidence="6 7">Belongs to the MPP10 family.</text>
</comment>
<dbReference type="InterPro" id="IPR012173">
    <property type="entry name" value="Mpp10"/>
</dbReference>
<keyword evidence="3 7" id="KW-0698">rRNA processing</keyword>
<feature type="compositionally biased region" description="Basic and acidic residues" evidence="8">
    <location>
        <begin position="567"/>
        <end position="582"/>
    </location>
</feature>
<evidence type="ECO:0000313" key="10">
    <source>
        <dbReference type="Proteomes" id="UP000245119"/>
    </source>
</evidence>
<evidence type="ECO:0000256" key="6">
    <source>
        <dbReference type="ARBA" id="ARBA00029455"/>
    </source>
</evidence>
<dbReference type="GO" id="GO:0034457">
    <property type="term" value="C:Mpp10 complex"/>
    <property type="evidence" value="ECO:0007669"/>
    <property type="project" value="UniProtKB-UniRule"/>
</dbReference>
<organism evidence="9 10">
    <name type="scientific">Pomacea canaliculata</name>
    <name type="common">Golden apple snail</name>
    <dbReference type="NCBI Taxonomy" id="400727"/>
    <lineage>
        <taxon>Eukaryota</taxon>
        <taxon>Metazoa</taxon>
        <taxon>Spiralia</taxon>
        <taxon>Lophotrochozoa</taxon>
        <taxon>Mollusca</taxon>
        <taxon>Gastropoda</taxon>
        <taxon>Caenogastropoda</taxon>
        <taxon>Architaenioglossa</taxon>
        <taxon>Ampullarioidea</taxon>
        <taxon>Ampullariidae</taxon>
        <taxon>Pomacea</taxon>
    </lineage>
</organism>
<feature type="compositionally biased region" description="Acidic residues" evidence="8">
    <location>
        <begin position="254"/>
        <end position="266"/>
    </location>
</feature>
<keyword evidence="2 7" id="KW-0690">Ribosome biogenesis</keyword>
<feature type="region of interest" description="Disordered" evidence="8">
    <location>
        <begin position="666"/>
        <end position="687"/>
    </location>
</feature>
<dbReference type="GO" id="GO:0006364">
    <property type="term" value="P:rRNA processing"/>
    <property type="evidence" value="ECO:0007669"/>
    <property type="project" value="UniProtKB-KW"/>
</dbReference>
<dbReference type="PIRSF" id="PIRSF017300">
    <property type="entry name" value="snoRNP_Mpp10"/>
    <property type="match status" value="1"/>
</dbReference>
<dbReference type="Pfam" id="PF04006">
    <property type="entry name" value="Mpp10"/>
    <property type="match status" value="1"/>
</dbReference>
<dbReference type="OMA" id="THFEYKP"/>
<dbReference type="OrthoDB" id="445326at2759"/>
<reference evidence="9 10" key="1">
    <citation type="submission" date="2018-04" db="EMBL/GenBank/DDBJ databases">
        <title>The genome of golden apple snail Pomacea canaliculata provides insight into stress tolerance and invasive adaptation.</title>
        <authorList>
            <person name="Liu C."/>
            <person name="Liu B."/>
            <person name="Ren Y."/>
            <person name="Zhang Y."/>
            <person name="Wang H."/>
            <person name="Li S."/>
            <person name="Jiang F."/>
            <person name="Yin L."/>
            <person name="Zhang G."/>
            <person name="Qian W."/>
            <person name="Fan W."/>
        </authorList>
    </citation>
    <scope>NUCLEOTIDE SEQUENCE [LARGE SCALE GENOMIC DNA]</scope>
    <source>
        <strain evidence="9">SZHN2017</strain>
        <tissue evidence="9">Muscle</tissue>
    </source>
</reference>
<name>A0A2T7NFC9_POMCA</name>
<evidence type="ECO:0000313" key="9">
    <source>
        <dbReference type="EMBL" id="PVD19874.1"/>
    </source>
</evidence>
<evidence type="ECO:0000256" key="5">
    <source>
        <dbReference type="ARBA" id="ARBA00023274"/>
    </source>
</evidence>
<feature type="compositionally biased region" description="Basic and acidic residues" evidence="8">
    <location>
        <begin position="240"/>
        <end position="253"/>
    </location>
</feature>
<feature type="compositionally biased region" description="Basic and acidic residues" evidence="8">
    <location>
        <begin position="617"/>
        <end position="630"/>
    </location>
</feature>
<feature type="region of interest" description="Disordered" evidence="8">
    <location>
        <begin position="117"/>
        <end position="326"/>
    </location>
</feature>
<dbReference type="AlphaFoldDB" id="A0A2T7NFC9"/>
<feature type="compositionally biased region" description="Basic and acidic residues" evidence="8">
    <location>
        <begin position="203"/>
        <end position="229"/>
    </location>
</feature>
<dbReference type="GO" id="GO:0005732">
    <property type="term" value="C:sno(s)RNA-containing ribonucleoprotein complex"/>
    <property type="evidence" value="ECO:0007669"/>
    <property type="project" value="UniProtKB-UniRule"/>
</dbReference>
<evidence type="ECO:0000256" key="7">
    <source>
        <dbReference type="PIRNR" id="PIRNR017300"/>
    </source>
</evidence>
<dbReference type="GO" id="GO:0032040">
    <property type="term" value="C:small-subunit processome"/>
    <property type="evidence" value="ECO:0007669"/>
    <property type="project" value="TreeGrafter"/>
</dbReference>
<dbReference type="PANTHER" id="PTHR17039">
    <property type="entry name" value="U3 SMALL NUCLEOLAR RIBONUCLEOPROTEIN PROTEIN MPP10"/>
    <property type="match status" value="1"/>
</dbReference>
<dbReference type="Proteomes" id="UP000245119">
    <property type="component" value="Linkage Group LG13"/>
</dbReference>
<sequence length="687" mass="78726">MALSIEALVSNVFKDFEAITKKPEDRLGIKPDAKWASILKKSTKDVYEFCRHYDSTYSSVYVDNLVIDNFDDEQVWQQLELQNDSTAKGLLETLAISNLEKALLSFSCQKASGKTKIDTHHKGISPAEPSMKLSEKEINDVDTDDTDDEIVQIKKRLNEENPDTQLTDGDSDDEELFKGSDLQEDEGDLNDDDENDIDFDFDVAEKKDKGPIKRAERTPVDDKFFKLAEMEEFLQQEDEKEIRQQQKDAKQGEETSDSEEEEESGDVDMFGELPSDEEEEGAMYADFFDPPDDEAANTAIQRVKKRKKTSDEGEVESDEETDFKKKVRFSEDLIQKSLLASSESDDSSDDASRDVSPSNATTPFLSTFEKRQEKLQKQISAMEEASLQPKSWLMSGEVSSSLRPENSLLEEHLTFDHTSRSAPEITEETTMKLEDIIKQRIKDKSWDDVVRKERMKEEVFEFKKRLHLDQEKSKISLGEIYEQEYLKQQAEEEEDKKNPVHEEVNKMMQALFLKLDALSNFCYTPKPAMPEVKIISNMPSIAMEEIIPVAVSDAALLAPEEIQARAKGEFKGKNERTDTDKKRERRKKKMAQRERQKEKNKRQKAVEKINPGLGNKYSKERALRELEKQSKTSSNVQLVQDKKGKVSSSSTAFFAQLQEEVQTQIKAKSSVAKKQKEEKKSSKKYLL</sequence>
<feature type="region of interest" description="Disordered" evidence="8">
    <location>
        <begin position="567"/>
        <end position="645"/>
    </location>
</feature>
<evidence type="ECO:0000256" key="3">
    <source>
        <dbReference type="ARBA" id="ARBA00022552"/>
    </source>
</evidence>
<feature type="compositionally biased region" description="Acidic residues" evidence="8">
    <location>
        <begin position="312"/>
        <end position="321"/>
    </location>
</feature>
<dbReference type="EMBL" id="PZQS01000013">
    <property type="protein sequence ID" value="PVD19874.1"/>
    <property type="molecule type" value="Genomic_DNA"/>
</dbReference>
<keyword evidence="5 7" id="KW-0687">Ribonucleoprotein</keyword>
<gene>
    <name evidence="9" type="ORF">C0Q70_20367</name>
</gene>
<evidence type="ECO:0000256" key="4">
    <source>
        <dbReference type="ARBA" id="ARBA00023242"/>
    </source>
</evidence>
<protein>
    <recommendedName>
        <fullName evidence="7">U3 small nucleolar ribonucleoprotein protein MPP10</fullName>
    </recommendedName>
</protein>
<comment type="subcellular location">
    <subcellularLocation>
        <location evidence="1 7">Nucleus</location>
        <location evidence="1 7">Nucleolus</location>
    </subcellularLocation>
</comment>
<evidence type="ECO:0000256" key="1">
    <source>
        <dbReference type="ARBA" id="ARBA00004604"/>
    </source>
</evidence>
<dbReference type="STRING" id="400727.A0A2T7NFC9"/>
<evidence type="ECO:0000256" key="2">
    <source>
        <dbReference type="ARBA" id="ARBA00022517"/>
    </source>
</evidence>
<comment type="caution">
    <text evidence="9">The sequence shown here is derived from an EMBL/GenBank/DDBJ whole genome shotgun (WGS) entry which is preliminary data.</text>
</comment>
<feature type="compositionally biased region" description="Acidic residues" evidence="8">
    <location>
        <begin position="182"/>
        <end position="202"/>
    </location>
</feature>